<evidence type="ECO:0000313" key="2">
    <source>
        <dbReference type="EMBL" id="CAI2385908.1"/>
    </source>
</evidence>
<reference evidence="2" key="1">
    <citation type="submission" date="2023-07" db="EMBL/GenBank/DDBJ databases">
        <authorList>
            <consortium name="AG Swart"/>
            <person name="Singh M."/>
            <person name="Singh A."/>
            <person name="Seah K."/>
            <person name="Emmerich C."/>
        </authorList>
    </citation>
    <scope>NUCLEOTIDE SEQUENCE</scope>
    <source>
        <strain evidence="2">DP1</strain>
    </source>
</reference>
<proteinExistence type="predicted"/>
<dbReference type="AlphaFoldDB" id="A0AAD1Y7E1"/>
<evidence type="ECO:0000256" key="1">
    <source>
        <dbReference type="SAM" id="MobiDB-lite"/>
    </source>
</evidence>
<keyword evidence="3" id="KW-1185">Reference proteome</keyword>
<dbReference type="Proteomes" id="UP001295684">
    <property type="component" value="Unassembled WGS sequence"/>
</dbReference>
<name>A0AAD1Y7E1_EUPCR</name>
<comment type="caution">
    <text evidence="2">The sequence shown here is derived from an EMBL/GenBank/DDBJ whole genome shotgun (WGS) entry which is preliminary data.</text>
</comment>
<sequence length="419" mass="48470">MKNKAKITAGITSHRSRQSNSSRNYSFSPFGHKNVIGTLNNFSPEARRNIFLSPVSLNYVPFNTNSFSKDQSPSPNIYSHKKTRVSPIGVIQKALKKLKMKRKGMDQLFSPLRTLEQTEYQEIQKILSGKISHRKKIRNLMKKSKALPSPQAQNLTLRDQKYPLTNLKMFKTKVAHKKKTREESKSFKSPQPKSPNRFDFTDPDRFKKIGKKMAKLFKKQKHAQSPPIRMNEIDRGKIMSGLLKKNTERYSIIQRKGILKVDEQRKQSVQNKQLNPVRPTISTVTPDKPRVMHKLSSFSRAKEITIGRLETRRYNEIELQNKFSMKKLKMPNQEVPPSESVSDVEDYCLDQEPKYDTFSIGSKKNDSPKENVSSTSLTVIKTRRKKSSFSLNKSKKLANQIIEDDSEYLQKLTNQRHNL</sequence>
<accession>A0AAD1Y7E1</accession>
<feature type="region of interest" description="Disordered" evidence="1">
    <location>
        <begin position="174"/>
        <end position="204"/>
    </location>
</feature>
<dbReference type="EMBL" id="CAMPGE010028382">
    <property type="protein sequence ID" value="CAI2385908.1"/>
    <property type="molecule type" value="Genomic_DNA"/>
</dbReference>
<organism evidence="2 3">
    <name type="scientific">Euplotes crassus</name>
    <dbReference type="NCBI Taxonomy" id="5936"/>
    <lineage>
        <taxon>Eukaryota</taxon>
        <taxon>Sar</taxon>
        <taxon>Alveolata</taxon>
        <taxon>Ciliophora</taxon>
        <taxon>Intramacronucleata</taxon>
        <taxon>Spirotrichea</taxon>
        <taxon>Hypotrichia</taxon>
        <taxon>Euplotida</taxon>
        <taxon>Euplotidae</taxon>
        <taxon>Moneuplotes</taxon>
    </lineage>
</organism>
<protein>
    <submittedName>
        <fullName evidence="2">Uncharacterized protein</fullName>
    </submittedName>
</protein>
<gene>
    <name evidence="2" type="ORF">ECRASSUSDP1_LOCUS27504</name>
</gene>
<feature type="region of interest" description="Disordered" evidence="1">
    <location>
        <begin position="1"/>
        <end position="25"/>
    </location>
</feature>
<evidence type="ECO:0000313" key="3">
    <source>
        <dbReference type="Proteomes" id="UP001295684"/>
    </source>
</evidence>